<proteinExistence type="predicted"/>
<dbReference type="AlphaFoldDB" id="A0AAP0RZN8"/>
<comment type="caution">
    <text evidence="1">The sequence shown here is derived from an EMBL/GenBank/DDBJ whole genome shotgun (WGS) entry which is preliminary data.</text>
</comment>
<dbReference type="EMBL" id="JBBPBK010000003">
    <property type="protein sequence ID" value="KAK9288276.1"/>
    <property type="molecule type" value="Genomic_DNA"/>
</dbReference>
<name>A0AAP0RZN8_LIQFO</name>
<protein>
    <submittedName>
        <fullName evidence="1">Uncharacterized protein</fullName>
    </submittedName>
</protein>
<gene>
    <name evidence="1" type="ORF">L1049_016727</name>
</gene>
<evidence type="ECO:0000313" key="2">
    <source>
        <dbReference type="Proteomes" id="UP001415857"/>
    </source>
</evidence>
<organism evidence="1 2">
    <name type="scientific">Liquidambar formosana</name>
    <name type="common">Formosan gum</name>
    <dbReference type="NCBI Taxonomy" id="63359"/>
    <lineage>
        <taxon>Eukaryota</taxon>
        <taxon>Viridiplantae</taxon>
        <taxon>Streptophyta</taxon>
        <taxon>Embryophyta</taxon>
        <taxon>Tracheophyta</taxon>
        <taxon>Spermatophyta</taxon>
        <taxon>Magnoliopsida</taxon>
        <taxon>eudicotyledons</taxon>
        <taxon>Gunneridae</taxon>
        <taxon>Pentapetalae</taxon>
        <taxon>Saxifragales</taxon>
        <taxon>Altingiaceae</taxon>
        <taxon>Liquidambar</taxon>
    </lineage>
</organism>
<evidence type="ECO:0000313" key="1">
    <source>
        <dbReference type="EMBL" id="KAK9288276.1"/>
    </source>
</evidence>
<sequence length="124" mass="14143">MVSILHQSFIFFPISIFQITTKSKIDGKSSPLSSLLFYFSKAAERGREPKRKRHELAARRWGVNLAVGYKWAAKRDRAVRSAAAAVPHCFQYQAAKFLPRQAAALAARRHYLHLHLHLEAISRT</sequence>
<reference evidence="1 2" key="1">
    <citation type="journal article" date="2024" name="Plant J.">
        <title>Genome sequences and population genomics reveal climatic adaptation and genomic divergence between two closely related sweetgum species.</title>
        <authorList>
            <person name="Xu W.Q."/>
            <person name="Ren C.Q."/>
            <person name="Zhang X.Y."/>
            <person name="Comes H.P."/>
            <person name="Liu X.H."/>
            <person name="Li Y.G."/>
            <person name="Kettle C.J."/>
            <person name="Jalonen R."/>
            <person name="Gaisberger H."/>
            <person name="Ma Y.Z."/>
            <person name="Qiu Y.X."/>
        </authorList>
    </citation>
    <scope>NUCLEOTIDE SEQUENCE [LARGE SCALE GENOMIC DNA]</scope>
    <source>
        <strain evidence="1">Hangzhou</strain>
    </source>
</reference>
<accession>A0AAP0RZN8</accession>
<keyword evidence="2" id="KW-1185">Reference proteome</keyword>
<dbReference type="Proteomes" id="UP001415857">
    <property type="component" value="Unassembled WGS sequence"/>
</dbReference>